<feature type="region of interest" description="Disordered" evidence="1">
    <location>
        <begin position="171"/>
        <end position="197"/>
    </location>
</feature>
<comment type="caution">
    <text evidence="2">The sequence shown here is derived from an EMBL/GenBank/DDBJ whole genome shotgun (WGS) entry which is preliminary data.</text>
</comment>
<evidence type="ECO:0000313" key="2">
    <source>
        <dbReference type="EMBL" id="GMK59704.1"/>
    </source>
</evidence>
<organism evidence="2 3">
    <name type="scientific">Cutaneotrichosporon spelunceum</name>
    <dbReference type="NCBI Taxonomy" id="1672016"/>
    <lineage>
        <taxon>Eukaryota</taxon>
        <taxon>Fungi</taxon>
        <taxon>Dikarya</taxon>
        <taxon>Basidiomycota</taxon>
        <taxon>Agaricomycotina</taxon>
        <taxon>Tremellomycetes</taxon>
        <taxon>Trichosporonales</taxon>
        <taxon>Trichosporonaceae</taxon>
        <taxon>Cutaneotrichosporon</taxon>
    </lineage>
</organism>
<evidence type="ECO:0000313" key="3">
    <source>
        <dbReference type="Proteomes" id="UP001222932"/>
    </source>
</evidence>
<name>A0AAD3U013_9TREE</name>
<keyword evidence="3" id="KW-1185">Reference proteome</keyword>
<sequence>MGNWWSSEDKPSPPAPSSIVLVETSSDSEDDTTQTIFFASHNAMNGWFRVSVEHLPQASVESSVVRMARGDGTIEEDGGGGKANLPDDSPKSNGEEGAAAHNTANNTANSHLPLRLRRGFSLKLVMPTPIPSPFPSPSPPTSPMVTPMSRLPSPDGAASRAVRTVSQHLLGGVPMERTRASRGRPRVEIDHREDHKL</sequence>
<feature type="compositionally biased region" description="Basic and acidic residues" evidence="1">
    <location>
        <begin position="185"/>
        <end position="197"/>
    </location>
</feature>
<feature type="region of interest" description="Disordered" evidence="1">
    <location>
        <begin position="1"/>
        <end position="31"/>
    </location>
</feature>
<feature type="compositionally biased region" description="Low complexity" evidence="1">
    <location>
        <begin position="95"/>
        <end position="109"/>
    </location>
</feature>
<gene>
    <name evidence="2" type="ORF">CspeluHIS016_0803100</name>
</gene>
<evidence type="ECO:0000256" key="1">
    <source>
        <dbReference type="SAM" id="MobiDB-lite"/>
    </source>
</evidence>
<dbReference type="AlphaFoldDB" id="A0AAD3U013"/>
<feature type="compositionally biased region" description="Pro residues" evidence="1">
    <location>
        <begin position="131"/>
        <end position="142"/>
    </location>
</feature>
<protein>
    <submittedName>
        <fullName evidence="2">Uncharacterized protein</fullName>
    </submittedName>
</protein>
<feature type="region of interest" description="Disordered" evidence="1">
    <location>
        <begin position="131"/>
        <end position="157"/>
    </location>
</feature>
<reference evidence="2" key="1">
    <citation type="journal article" date="2023" name="BMC Genomics">
        <title>Chromosome-level genome assemblies of Cutaneotrichosporon spp. (Trichosporonales, Basidiomycota) reveal imbalanced evolution between nucleotide sequences and chromosome synteny.</title>
        <authorList>
            <person name="Kobayashi Y."/>
            <person name="Kayamori A."/>
            <person name="Aoki K."/>
            <person name="Shiwa Y."/>
            <person name="Matsutani M."/>
            <person name="Fujita N."/>
            <person name="Sugita T."/>
            <person name="Iwasaki W."/>
            <person name="Tanaka N."/>
            <person name="Takashima M."/>
        </authorList>
    </citation>
    <scope>NUCLEOTIDE SEQUENCE</scope>
    <source>
        <strain evidence="2">HIS016</strain>
    </source>
</reference>
<feature type="region of interest" description="Disordered" evidence="1">
    <location>
        <begin position="71"/>
        <end position="111"/>
    </location>
</feature>
<reference evidence="2" key="2">
    <citation type="submission" date="2023-06" db="EMBL/GenBank/DDBJ databases">
        <authorList>
            <person name="Kobayashi Y."/>
            <person name="Kayamori A."/>
            <person name="Aoki K."/>
            <person name="Shiwa Y."/>
            <person name="Fujita N."/>
            <person name="Sugita T."/>
            <person name="Iwasaki W."/>
            <person name="Tanaka N."/>
            <person name="Takashima M."/>
        </authorList>
    </citation>
    <scope>NUCLEOTIDE SEQUENCE</scope>
    <source>
        <strain evidence="2">HIS016</strain>
    </source>
</reference>
<dbReference type="Proteomes" id="UP001222932">
    <property type="component" value="Unassembled WGS sequence"/>
</dbReference>
<accession>A0AAD3U013</accession>
<dbReference type="EMBL" id="BTCM01000008">
    <property type="protein sequence ID" value="GMK59704.1"/>
    <property type="molecule type" value="Genomic_DNA"/>
</dbReference>
<proteinExistence type="predicted"/>